<dbReference type="EMBL" id="BMRE01000123">
    <property type="protein sequence ID" value="GGU87931.1"/>
    <property type="molecule type" value="Genomic_DNA"/>
</dbReference>
<dbReference type="PANTHER" id="PTHR43875">
    <property type="entry name" value="MALTODEXTRIN IMPORT ATP-BINDING PROTEIN MSMX"/>
    <property type="match status" value="1"/>
</dbReference>
<dbReference type="Gene3D" id="3.40.50.300">
    <property type="entry name" value="P-loop containing nucleotide triphosphate hydrolases"/>
    <property type="match status" value="1"/>
</dbReference>
<dbReference type="Pfam" id="PF00005">
    <property type="entry name" value="ABC_tran"/>
    <property type="match status" value="1"/>
</dbReference>
<keyword evidence="4" id="KW-1185">Reference proteome</keyword>
<dbReference type="InterPro" id="IPR047641">
    <property type="entry name" value="ABC_transpr_MalK/UgpC-like"/>
</dbReference>
<dbReference type="InterPro" id="IPR027417">
    <property type="entry name" value="P-loop_NTPase"/>
</dbReference>
<name>A0ABQ2VI40_9PSEU</name>
<accession>A0ABQ2VI40</accession>
<proteinExistence type="predicted"/>
<feature type="region of interest" description="Disordered" evidence="1">
    <location>
        <begin position="106"/>
        <end position="132"/>
    </location>
</feature>
<protein>
    <recommendedName>
        <fullName evidence="2">ABC transporter domain-containing protein</fullName>
    </recommendedName>
</protein>
<feature type="domain" description="ABC transporter" evidence="2">
    <location>
        <begin position="8"/>
        <end position="48"/>
    </location>
</feature>
<dbReference type="PANTHER" id="PTHR43875:SF1">
    <property type="entry name" value="OSMOPROTECTIVE COMPOUNDS UPTAKE ATP-BINDING PROTEIN GGTA"/>
    <property type="match status" value="1"/>
</dbReference>
<reference evidence="4" key="1">
    <citation type="journal article" date="2019" name="Int. J. Syst. Evol. Microbiol.">
        <title>The Global Catalogue of Microorganisms (GCM) 10K type strain sequencing project: providing services to taxonomists for standard genome sequencing and annotation.</title>
        <authorList>
            <consortium name="The Broad Institute Genomics Platform"/>
            <consortium name="The Broad Institute Genome Sequencing Center for Infectious Disease"/>
            <person name="Wu L."/>
            <person name="Ma J."/>
        </authorList>
    </citation>
    <scope>NUCLEOTIDE SEQUENCE [LARGE SCALE GENOMIC DNA]</scope>
    <source>
        <strain evidence="4">JCM 3296</strain>
    </source>
</reference>
<organism evidence="3 4">
    <name type="scientific">Lentzea flava</name>
    <dbReference type="NCBI Taxonomy" id="103732"/>
    <lineage>
        <taxon>Bacteria</taxon>
        <taxon>Bacillati</taxon>
        <taxon>Actinomycetota</taxon>
        <taxon>Actinomycetes</taxon>
        <taxon>Pseudonocardiales</taxon>
        <taxon>Pseudonocardiaceae</taxon>
        <taxon>Lentzea</taxon>
    </lineage>
</organism>
<comment type="caution">
    <text evidence="3">The sequence shown here is derived from an EMBL/GenBank/DDBJ whole genome shotgun (WGS) entry which is preliminary data.</text>
</comment>
<evidence type="ECO:0000313" key="3">
    <source>
        <dbReference type="EMBL" id="GGU87931.1"/>
    </source>
</evidence>
<evidence type="ECO:0000313" key="4">
    <source>
        <dbReference type="Proteomes" id="UP000649573"/>
    </source>
</evidence>
<dbReference type="Proteomes" id="UP000649573">
    <property type="component" value="Unassembled WGS sequence"/>
</dbReference>
<dbReference type="InterPro" id="IPR003439">
    <property type="entry name" value="ABC_transporter-like_ATP-bd"/>
</dbReference>
<dbReference type="SUPFAM" id="SSF52540">
    <property type="entry name" value="P-loop containing nucleoside triphosphate hydrolases"/>
    <property type="match status" value="1"/>
</dbReference>
<evidence type="ECO:0000256" key="1">
    <source>
        <dbReference type="SAM" id="MobiDB-lite"/>
    </source>
</evidence>
<evidence type="ECO:0000259" key="2">
    <source>
        <dbReference type="Pfam" id="PF00005"/>
    </source>
</evidence>
<gene>
    <name evidence="3" type="ORF">GCM10010178_91990</name>
</gene>
<sequence>MREVTDALELTEHLNRKPRNLSGGQRQRVAMDRAIVRSSRVFPMDEPLSNLDGNSRVQIARVQRDLGGTTVYVTHDQTEAMTLGRRVAVMKGGVLQQAGLQQQLTTGGRISSWPVSSVHQDEPGDGPAARRG</sequence>